<dbReference type="SMART" id="SM00417">
    <property type="entry name" value="H4"/>
    <property type="match status" value="1"/>
</dbReference>
<dbReference type="Gene3D" id="1.10.20.10">
    <property type="entry name" value="Histone, subunit A"/>
    <property type="match status" value="1"/>
</dbReference>
<comment type="subcellular location">
    <subcellularLocation>
        <location evidence="3">Chromosome</location>
    </subcellularLocation>
    <subcellularLocation>
        <location evidence="2">Nucleus</location>
    </subcellularLocation>
</comment>
<dbReference type="GO" id="GO:0000786">
    <property type="term" value="C:nucleosome"/>
    <property type="evidence" value="ECO:0007669"/>
    <property type="project" value="UniProtKB-KW"/>
</dbReference>
<dbReference type="InterPro" id="IPR009072">
    <property type="entry name" value="Histone-fold"/>
</dbReference>
<reference evidence="10 11" key="1">
    <citation type="journal article" date="2012" name="Genome Biol.">
        <title>Sequencing three crocodilian genomes to illuminate the evolution of archosaurs and amniotes.</title>
        <authorList>
            <person name="St John J.A."/>
            <person name="Braun E.L."/>
            <person name="Isberg S.R."/>
            <person name="Miles L.G."/>
            <person name="Chong A.Y."/>
            <person name="Gongora J."/>
            <person name="Dalzell P."/>
            <person name="Moran C."/>
            <person name="Bed'hom B."/>
            <person name="Abzhanov A."/>
            <person name="Burgess S.C."/>
            <person name="Cooksey A.M."/>
            <person name="Castoe T.A."/>
            <person name="Crawford N.G."/>
            <person name="Densmore L.D."/>
            <person name="Drew J.C."/>
            <person name="Edwards S.V."/>
            <person name="Faircloth B.C."/>
            <person name="Fujita M.K."/>
            <person name="Greenwold M.J."/>
            <person name="Hoffmann F.G."/>
            <person name="Howard J.M."/>
            <person name="Iguchi T."/>
            <person name="Janes D.E."/>
            <person name="Khan S.Y."/>
            <person name="Kohno S."/>
            <person name="de Koning A.J."/>
            <person name="Lance S.L."/>
            <person name="McCarthy F.M."/>
            <person name="McCormack J.E."/>
            <person name="Merchant M.E."/>
            <person name="Peterson D.G."/>
            <person name="Pollock D.D."/>
            <person name="Pourmand N."/>
            <person name="Raney B.J."/>
            <person name="Roessler K.A."/>
            <person name="Sanford J.R."/>
            <person name="Sawyer R.H."/>
            <person name="Schmidt C.J."/>
            <person name="Triplett E.W."/>
            <person name="Tuberville T.D."/>
            <person name="Venegas-Anaya M."/>
            <person name="Howard J.T."/>
            <person name="Jarvis E.D."/>
            <person name="Guillette L.J.Jr."/>
            <person name="Glenn T.C."/>
            <person name="Green R.E."/>
            <person name="Ray D.A."/>
        </authorList>
    </citation>
    <scope>NUCLEOTIDE SEQUENCE [LARGE SCALE GENOMIC DNA]</scope>
    <source>
        <strain evidence="10">KSC_2009_1</strain>
    </source>
</reference>
<proteinExistence type="inferred from homology"/>
<dbReference type="CDD" id="cd22912">
    <property type="entry name" value="HFD_H4"/>
    <property type="match status" value="1"/>
</dbReference>
<dbReference type="GO" id="GO:0046982">
    <property type="term" value="F:protein heterodimerization activity"/>
    <property type="evidence" value="ECO:0007669"/>
    <property type="project" value="InterPro"/>
</dbReference>
<dbReference type="PANTHER" id="PTHR10484">
    <property type="entry name" value="HISTONE H4"/>
    <property type="match status" value="1"/>
</dbReference>
<evidence type="ECO:0000256" key="7">
    <source>
        <dbReference type="ARBA" id="ARBA00023242"/>
    </source>
</evidence>
<dbReference type="PRINTS" id="PR00623">
    <property type="entry name" value="HISTONEH4"/>
</dbReference>
<dbReference type="EMBL" id="AKHW03003879">
    <property type="protein sequence ID" value="KYO32805.1"/>
    <property type="molecule type" value="Genomic_DNA"/>
</dbReference>
<keyword evidence="6 9" id="KW-0238">DNA-binding</keyword>
<dbReference type="GO" id="GO:0005634">
    <property type="term" value="C:nucleus"/>
    <property type="evidence" value="ECO:0007669"/>
    <property type="project" value="UniProtKB-SubCell"/>
</dbReference>
<protein>
    <recommendedName>
        <fullName evidence="9">Histone H4</fullName>
    </recommendedName>
</protein>
<evidence type="ECO:0000256" key="9">
    <source>
        <dbReference type="RuleBase" id="RU000528"/>
    </source>
</evidence>
<comment type="function">
    <text evidence="1 9">Core component of nucleosome. Nucleosomes wrap and compact DNA into chromatin, limiting DNA accessibility to the cellular machineries which require DNA as a template. Histones thereby play a central role in transcription regulation, DNA repair, DNA replication and chromosomal stability. DNA accessibility is regulated via a complex set of post-translational modifications of histones, also called histone code, and nucleosome remodeling.</text>
</comment>
<evidence type="ECO:0000256" key="2">
    <source>
        <dbReference type="ARBA" id="ARBA00004123"/>
    </source>
</evidence>
<evidence type="ECO:0000313" key="10">
    <source>
        <dbReference type="EMBL" id="KYO32805.1"/>
    </source>
</evidence>
<gene>
    <name evidence="10" type="ORF">Y1Q_0009388</name>
</gene>
<sequence length="94" mass="10692">MMQDNIQSITKLAIRRLAQYGKVKLTSGFIFQETQGVLKVFLENMIRDVVTYVKHAKCKNVTTMDVIYVPMPQGCTLNEFGGSMKVEKNPTVYL</sequence>
<name>A0A151N8F7_ALLMI</name>
<keyword evidence="5 9" id="KW-0158">Chromosome</keyword>
<evidence type="ECO:0000313" key="11">
    <source>
        <dbReference type="Proteomes" id="UP000050525"/>
    </source>
</evidence>
<dbReference type="AlphaFoldDB" id="A0A151N8F7"/>
<evidence type="ECO:0000256" key="1">
    <source>
        <dbReference type="ARBA" id="ARBA00002001"/>
    </source>
</evidence>
<evidence type="ECO:0000256" key="8">
    <source>
        <dbReference type="ARBA" id="ARBA00023269"/>
    </source>
</evidence>
<dbReference type="InterPro" id="IPR001951">
    <property type="entry name" value="Histone_H4"/>
</dbReference>
<keyword evidence="8 9" id="KW-0544">Nucleosome core</keyword>
<comment type="similarity">
    <text evidence="4 9">Belongs to the histone H4 family.</text>
</comment>
<evidence type="ECO:0000256" key="6">
    <source>
        <dbReference type="ARBA" id="ARBA00023125"/>
    </source>
</evidence>
<accession>A0A151N8F7</accession>
<keyword evidence="7 9" id="KW-0539">Nucleus</keyword>
<comment type="subunit">
    <text evidence="9">The nucleosome is a histone octamer containing two molecules each of H2A, H2B, H3 and H4 assembled in one H3-H4 heterotetramer and two H2A-H2B heterodimers. The octamer wraps approximately 147 bp of DNA.</text>
</comment>
<organism evidence="10 11">
    <name type="scientific">Alligator mississippiensis</name>
    <name type="common">American alligator</name>
    <dbReference type="NCBI Taxonomy" id="8496"/>
    <lineage>
        <taxon>Eukaryota</taxon>
        <taxon>Metazoa</taxon>
        <taxon>Chordata</taxon>
        <taxon>Craniata</taxon>
        <taxon>Vertebrata</taxon>
        <taxon>Euteleostomi</taxon>
        <taxon>Archelosauria</taxon>
        <taxon>Archosauria</taxon>
        <taxon>Crocodylia</taxon>
        <taxon>Alligatoridae</taxon>
        <taxon>Alligatorinae</taxon>
        <taxon>Alligator</taxon>
    </lineage>
</organism>
<evidence type="ECO:0000256" key="3">
    <source>
        <dbReference type="ARBA" id="ARBA00004286"/>
    </source>
</evidence>
<dbReference type="STRING" id="8496.A0A151N8F7"/>
<dbReference type="SUPFAM" id="SSF47113">
    <property type="entry name" value="Histone-fold"/>
    <property type="match status" value="1"/>
</dbReference>
<keyword evidence="11" id="KW-1185">Reference proteome</keyword>
<dbReference type="GO" id="GO:0030527">
    <property type="term" value="F:structural constituent of chromatin"/>
    <property type="evidence" value="ECO:0007669"/>
    <property type="project" value="InterPro"/>
</dbReference>
<evidence type="ECO:0000256" key="4">
    <source>
        <dbReference type="ARBA" id="ARBA00006564"/>
    </source>
</evidence>
<dbReference type="GO" id="GO:0003677">
    <property type="term" value="F:DNA binding"/>
    <property type="evidence" value="ECO:0007669"/>
    <property type="project" value="UniProtKB-KW"/>
</dbReference>
<comment type="caution">
    <text evidence="10">The sequence shown here is derived from an EMBL/GenBank/DDBJ whole genome shotgun (WGS) entry which is preliminary data.</text>
</comment>
<evidence type="ECO:0000256" key="5">
    <source>
        <dbReference type="ARBA" id="ARBA00022454"/>
    </source>
</evidence>
<dbReference type="Proteomes" id="UP000050525">
    <property type="component" value="Unassembled WGS sequence"/>
</dbReference>